<protein>
    <submittedName>
        <fullName evidence="1">Uncharacterized protein</fullName>
    </submittedName>
</protein>
<comment type="caution">
    <text evidence="1">The sequence shown here is derived from an EMBL/GenBank/DDBJ whole genome shotgun (WGS) entry which is preliminary data.</text>
</comment>
<evidence type="ECO:0000313" key="1">
    <source>
        <dbReference type="EMBL" id="GJN24324.1"/>
    </source>
</evidence>
<accession>A0AAV5EM17</accession>
<dbReference type="Proteomes" id="UP001054889">
    <property type="component" value="Unassembled WGS sequence"/>
</dbReference>
<name>A0AAV5EM17_ELECO</name>
<keyword evidence="2" id="KW-1185">Reference proteome</keyword>
<reference evidence="1" key="1">
    <citation type="journal article" date="2018" name="DNA Res.">
        <title>Multiple hybrid de novo genome assembly of finger millet, an orphan allotetraploid crop.</title>
        <authorList>
            <person name="Hatakeyama M."/>
            <person name="Aluri S."/>
            <person name="Balachadran M.T."/>
            <person name="Sivarajan S.R."/>
            <person name="Patrignani A."/>
            <person name="Gruter S."/>
            <person name="Poveda L."/>
            <person name="Shimizu-Inatsugi R."/>
            <person name="Baeten J."/>
            <person name="Francoijs K.J."/>
            <person name="Nataraja K.N."/>
            <person name="Reddy Y.A.N."/>
            <person name="Phadnis S."/>
            <person name="Ravikumar R.L."/>
            <person name="Schlapbach R."/>
            <person name="Sreeman S.M."/>
            <person name="Shimizu K.K."/>
        </authorList>
    </citation>
    <scope>NUCLEOTIDE SEQUENCE</scope>
</reference>
<reference evidence="1" key="2">
    <citation type="submission" date="2021-12" db="EMBL/GenBank/DDBJ databases">
        <title>Resequencing data analysis of finger millet.</title>
        <authorList>
            <person name="Hatakeyama M."/>
            <person name="Aluri S."/>
            <person name="Balachadran M.T."/>
            <person name="Sivarajan S.R."/>
            <person name="Poveda L."/>
            <person name="Shimizu-Inatsugi R."/>
            <person name="Schlapbach R."/>
            <person name="Sreeman S.M."/>
            <person name="Shimizu K.K."/>
        </authorList>
    </citation>
    <scope>NUCLEOTIDE SEQUENCE</scope>
</reference>
<gene>
    <name evidence="1" type="primary">gb12060</name>
    <name evidence="1" type="ORF">PR202_gb12060</name>
</gene>
<sequence length="110" mass="12672">MTQVLVLGIVLVVRLVPERVKRIIAPMYGISQHVQLEEHGMVCDNPPHGLISYDLRPEESSLQVVLHMEHRWLGDFADYEIYGFSGQLTKDCGKEKMHFQQVEVRVNRSV</sequence>
<evidence type="ECO:0000313" key="2">
    <source>
        <dbReference type="Proteomes" id="UP001054889"/>
    </source>
</evidence>
<proteinExistence type="predicted"/>
<dbReference type="EMBL" id="BQKI01000077">
    <property type="protein sequence ID" value="GJN24324.1"/>
    <property type="molecule type" value="Genomic_DNA"/>
</dbReference>
<dbReference type="AlphaFoldDB" id="A0AAV5EM17"/>
<organism evidence="1 2">
    <name type="scientific">Eleusine coracana subsp. coracana</name>
    <dbReference type="NCBI Taxonomy" id="191504"/>
    <lineage>
        <taxon>Eukaryota</taxon>
        <taxon>Viridiplantae</taxon>
        <taxon>Streptophyta</taxon>
        <taxon>Embryophyta</taxon>
        <taxon>Tracheophyta</taxon>
        <taxon>Spermatophyta</taxon>
        <taxon>Magnoliopsida</taxon>
        <taxon>Liliopsida</taxon>
        <taxon>Poales</taxon>
        <taxon>Poaceae</taxon>
        <taxon>PACMAD clade</taxon>
        <taxon>Chloridoideae</taxon>
        <taxon>Cynodonteae</taxon>
        <taxon>Eleusininae</taxon>
        <taxon>Eleusine</taxon>
    </lineage>
</organism>